<dbReference type="EMBL" id="VAJM01000013">
    <property type="protein sequence ID" value="TLM89544.1"/>
    <property type="molecule type" value="Genomic_DNA"/>
</dbReference>
<keyword evidence="2" id="KW-1185">Reference proteome</keyword>
<gene>
    <name evidence="1" type="ORF">FDY95_20960</name>
</gene>
<dbReference type="RefSeq" id="WP_138080644.1">
    <property type="nucleotide sequence ID" value="NZ_VAJM01000013.1"/>
</dbReference>
<proteinExistence type="predicted"/>
<sequence length="105" mass="11184">MVFDGNEGSLILMDEGAQMTANFRAAQPNSNLCIFFGKTMLNELLNQPDAMGLRFYFALNGENQMTLVTVAANSNGNDIQDKVGNKGFPCPSECCAESPLAAVGA</sequence>
<comment type="caution">
    <text evidence="1">The sequence shown here is derived from an EMBL/GenBank/DDBJ whole genome shotgun (WGS) entry which is preliminary data.</text>
</comment>
<reference evidence="1 2" key="1">
    <citation type="submission" date="2019-05" db="EMBL/GenBank/DDBJ databases">
        <title>Hymenobacter edaphi sp. nov., isolated from abandoned arsenic-contaminated farmland soil.</title>
        <authorList>
            <person name="Nie L."/>
        </authorList>
    </citation>
    <scope>NUCLEOTIDE SEQUENCE [LARGE SCALE GENOMIC DNA]</scope>
    <source>
        <strain evidence="1 2">1-3-3-8</strain>
    </source>
</reference>
<name>A0A5R8WL30_9BACT</name>
<organism evidence="1 2">
    <name type="scientific">Hymenobacter jeollabukensis</name>
    <dbReference type="NCBI Taxonomy" id="2025313"/>
    <lineage>
        <taxon>Bacteria</taxon>
        <taxon>Pseudomonadati</taxon>
        <taxon>Bacteroidota</taxon>
        <taxon>Cytophagia</taxon>
        <taxon>Cytophagales</taxon>
        <taxon>Hymenobacteraceae</taxon>
        <taxon>Hymenobacter</taxon>
    </lineage>
</organism>
<dbReference type="Proteomes" id="UP000305517">
    <property type="component" value="Unassembled WGS sequence"/>
</dbReference>
<evidence type="ECO:0000313" key="2">
    <source>
        <dbReference type="Proteomes" id="UP000305517"/>
    </source>
</evidence>
<protein>
    <submittedName>
        <fullName evidence="1">Uncharacterized protein</fullName>
    </submittedName>
</protein>
<dbReference type="AlphaFoldDB" id="A0A5R8WL30"/>
<evidence type="ECO:0000313" key="1">
    <source>
        <dbReference type="EMBL" id="TLM89544.1"/>
    </source>
</evidence>
<accession>A0A5R8WL30</accession>
<dbReference type="OrthoDB" id="661524at2"/>